<keyword evidence="3" id="KW-1185">Reference proteome</keyword>
<sequence>MVFHEPGTAGPRDTGTTPETPTEQAHPAGPHAKPHLTNPMSTPGSGMLPDVSSDDERKDVDPAGG</sequence>
<organism evidence="2 3">
    <name type="scientific">Pseudoxanthobacter soli DSM 19599</name>
    <dbReference type="NCBI Taxonomy" id="1123029"/>
    <lineage>
        <taxon>Bacteria</taxon>
        <taxon>Pseudomonadati</taxon>
        <taxon>Pseudomonadota</taxon>
        <taxon>Alphaproteobacteria</taxon>
        <taxon>Hyphomicrobiales</taxon>
        <taxon>Segnochrobactraceae</taxon>
        <taxon>Pseudoxanthobacter</taxon>
    </lineage>
</organism>
<dbReference type="OrthoDB" id="8293787at2"/>
<reference evidence="2 3" key="1">
    <citation type="submission" date="2016-12" db="EMBL/GenBank/DDBJ databases">
        <authorList>
            <person name="Song W.-J."/>
            <person name="Kurnit D.M."/>
        </authorList>
    </citation>
    <scope>NUCLEOTIDE SEQUENCE [LARGE SCALE GENOMIC DNA]</scope>
    <source>
        <strain evidence="2 3">DSM 19599</strain>
    </source>
</reference>
<dbReference type="AlphaFoldDB" id="A0A1M7Z3V4"/>
<gene>
    <name evidence="2" type="ORF">SAMN02745172_00005</name>
</gene>
<evidence type="ECO:0000313" key="2">
    <source>
        <dbReference type="EMBL" id="SHO59623.1"/>
    </source>
</evidence>
<feature type="compositionally biased region" description="Polar residues" evidence="1">
    <location>
        <begin position="14"/>
        <end position="23"/>
    </location>
</feature>
<evidence type="ECO:0000313" key="3">
    <source>
        <dbReference type="Proteomes" id="UP000186406"/>
    </source>
</evidence>
<dbReference type="EMBL" id="FRXO01000001">
    <property type="protein sequence ID" value="SHO59623.1"/>
    <property type="molecule type" value="Genomic_DNA"/>
</dbReference>
<feature type="region of interest" description="Disordered" evidence="1">
    <location>
        <begin position="1"/>
        <end position="65"/>
    </location>
</feature>
<accession>A0A1M7Z3V4</accession>
<evidence type="ECO:0000256" key="1">
    <source>
        <dbReference type="SAM" id="MobiDB-lite"/>
    </source>
</evidence>
<dbReference type="RefSeq" id="WP_073625199.1">
    <property type="nucleotide sequence ID" value="NZ_FRXO01000001.1"/>
</dbReference>
<proteinExistence type="predicted"/>
<name>A0A1M7Z3V4_9HYPH</name>
<protein>
    <submittedName>
        <fullName evidence="2">Uncharacterized protein</fullName>
    </submittedName>
</protein>
<feature type="compositionally biased region" description="Basic and acidic residues" evidence="1">
    <location>
        <begin position="54"/>
        <end position="65"/>
    </location>
</feature>
<dbReference type="Proteomes" id="UP000186406">
    <property type="component" value="Unassembled WGS sequence"/>
</dbReference>